<evidence type="ECO:0008006" key="9">
    <source>
        <dbReference type="Google" id="ProtNLM"/>
    </source>
</evidence>
<evidence type="ECO:0000313" key="7">
    <source>
        <dbReference type="EMBL" id="ORX75765.1"/>
    </source>
</evidence>
<evidence type="ECO:0000256" key="5">
    <source>
        <dbReference type="ARBA" id="ARBA00023136"/>
    </source>
</evidence>
<dbReference type="Proteomes" id="UP000193944">
    <property type="component" value="Unassembled WGS sequence"/>
</dbReference>
<dbReference type="Pfam" id="PF11779">
    <property type="entry name" value="SPT_ssu-like"/>
    <property type="match status" value="1"/>
</dbReference>
<reference evidence="7 8" key="2">
    <citation type="submission" date="2016-08" db="EMBL/GenBank/DDBJ databases">
        <title>Pervasive Adenine N6-methylation of Active Genes in Fungi.</title>
        <authorList>
            <consortium name="DOE Joint Genome Institute"/>
            <person name="Mondo S.J."/>
            <person name="Dannebaum R.O."/>
            <person name="Kuo R.C."/>
            <person name="Labutti K."/>
            <person name="Haridas S."/>
            <person name="Kuo A."/>
            <person name="Salamov A."/>
            <person name="Ahrendt S.R."/>
            <person name="Lipzen A."/>
            <person name="Sullivan W."/>
            <person name="Andreopoulos W.B."/>
            <person name="Clum A."/>
            <person name="Lindquist E."/>
            <person name="Daum C."/>
            <person name="Ramamoorthy G.K."/>
            <person name="Gryganskyi A."/>
            <person name="Culley D."/>
            <person name="Magnuson J.K."/>
            <person name="James T.Y."/>
            <person name="O'Malley M.A."/>
            <person name="Stajich J.E."/>
            <person name="Spatafora J.W."/>
            <person name="Visel A."/>
            <person name="Grigoriev I.V."/>
        </authorList>
    </citation>
    <scope>NUCLEOTIDE SEQUENCE [LARGE SCALE GENOMIC DNA]</scope>
    <source>
        <strain evidence="7 8">S4</strain>
    </source>
</reference>
<sequence length="79" mass="9487">MSTQRNWLSTKIYQFEVTTALYMLDTWEKAIIYTFLIGMISLYIYYIIRTNPFGYQDKILALFSGVRNNEQSEKQQKKE</sequence>
<dbReference type="AlphaFoldDB" id="A0A1Y1WQV1"/>
<gene>
    <name evidence="7" type="ORF">BCR32DRAFT_296701</name>
</gene>
<dbReference type="OrthoDB" id="202672at2759"/>
<evidence type="ECO:0000313" key="8">
    <source>
        <dbReference type="Proteomes" id="UP000193944"/>
    </source>
</evidence>
<evidence type="ECO:0000256" key="6">
    <source>
        <dbReference type="SAM" id="Phobius"/>
    </source>
</evidence>
<dbReference type="EMBL" id="MCFG01000338">
    <property type="protein sequence ID" value="ORX75765.1"/>
    <property type="molecule type" value="Genomic_DNA"/>
</dbReference>
<dbReference type="InterPro" id="IPR024512">
    <property type="entry name" value="Ser_palmitoyltrfase_ssu-like"/>
</dbReference>
<keyword evidence="2 6" id="KW-0812">Transmembrane</keyword>
<evidence type="ECO:0000256" key="2">
    <source>
        <dbReference type="ARBA" id="ARBA00022692"/>
    </source>
</evidence>
<feature type="transmembrane region" description="Helical" evidence="6">
    <location>
        <begin position="30"/>
        <end position="48"/>
    </location>
</feature>
<protein>
    <recommendedName>
        <fullName evidence="9">Small subunit of serine palmitoyltransferase-like protein</fullName>
    </recommendedName>
</protein>
<evidence type="ECO:0000256" key="1">
    <source>
        <dbReference type="ARBA" id="ARBA00004477"/>
    </source>
</evidence>
<keyword evidence="3" id="KW-0256">Endoplasmic reticulum</keyword>
<evidence type="ECO:0000256" key="3">
    <source>
        <dbReference type="ARBA" id="ARBA00022824"/>
    </source>
</evidence>
<name>A0A1Y1WQV1_9FUNG</name>
<keyword evidence="4 6" id="KW-1133">Transmembrane helix</keyword>
<keyword evidence="5 6" id="KW-0472">Membrane</keyword>
<dbReference type="GO" id="GO:0005789">
    <property type="term" value="C:endoplasmic reticulum membrane"/>
    <property type="evidence" value="ECO:0007669"/>
    <property type="project" value="UniProtKB-SubCell"/>
</dbReference>
<proteinExistence type="predicted"/>
<keyword evidence="8" id="KW-1185">Reference proteome</keyword>
<accession>A0A1Y1WQV1</accession>
<organism evidence="7 8">
    <name type="scientific">Anaeromyces robustus</name>
    <dbReference type="NCBI Taxonomy" id="1754192"/>
    <lineage>
        <taxon>Eukaryota</taxon>
        <taxon>Fungi</taxon>
        <taxon>Fungi incertae sedis</taxon>
        <taxon>Chytridiomycota</taxon>
        <taxon>Chytridiomycota incertae sedis</taxon>
        <taxon>Neocallimastigomycetes</taxon>
        <taxon>Neocallimastigales</taxon>
        <taxon>Neocallimastigaceae</taxon>
        <taxon>Anaeromyces</taxon>
    </lineage>
</organism>
<comment type="subcellular location">
    <subcellularLocation>
        <location evidence="1">Endoplasmic reticulum membrane</location>
        <topology evidence="1">Multi-pass membrane protein</topology>
    </subcellularLocation>
</comment>
<reference evidence="7 8" key="1">
    <citation type="submission" date="2016-08" db="EMBL/GenBank/DDBJ databases">
        <title>A Parts List for Fungal Cellulosomes Revealed by Comparative Genomics.</title>
        <authorList>
            <consortium name="DOE Joint Genome Institute"/>
            <person name="Haitjema C.H."/>
            <person name="Gilmore S.P."/>
            <person name="Henske J.K."/>
            <person name="Solomon K.V."/>
            <person name="De Groot R."/>
            <person name="Kuo A."/>
            <person name="Mondo S.J."/>
            <person name="Salamov A.A."/>
            <person name="Labutti K."/>
            <person name="Zhao Z."/>
            <person name="Chiniquy J."/>
            <person name="Barry K."/>
            <person name="Brewer H.M."/>
            <person name="Purvine S.O."/>
            <person name="Wright A.T."/>
            <person name="Boxma B."/>
            <person name="Van Alen T."/>
            <person name="Hackstein J.H."/>
            <person name="Baker S.E."/>
            <person name="Grigoriev I.V."/>
            <person name="O'Malley M.A."/>
        </authorList>
    </citation>
    <scope>NUCLEOTIDE SEQUENCE [LARGE SCALE GENOMIC DNA]</scope>
    <source>
        <strain evidence="7 8">S4</strain>
    </source>
</reference>
<comment type="caution">
    <text evidence="7">The sequence shown here is derived from an EMBL/GenBank/DDBJ whole genome shotgun (WGS) entry which is preliminary data.</text>
</comment>
<evidence type="ECO:0000256" key="4">
    <source>
        <dbReference type="ARBA" id="ARBA00022989"/>
    </source>
</evidence>